<evidence type="ECO:0000313" key="5">
    <source>
        <dbReference type="Proteomes" id="UP001500655"/>
    </source>
</evidence>
<dbReference type="InterPro" id="IPR027417">
    <property type="entry name" value="P-loop_NTPase"/>
</dbReference>
<gene>
    <name evidence="4" type="ORF">GCM10009681_36890</name>
</gene>
<proteinExistence type="predicted"/>
<dbReference type="Proteomes" id="UP001500655">
    <property type="component" value="Unassembled WGS sequence"/>
</dbReference>
<dbReference type="PANTHER" id="PTHR16305:SF28">
    <property type="entry name" value="GUANYLATE CYCLASE DOMAIN-CONTAINING PROTEIN"/>
    <property type="match status" value="1"/>
</dbReference>
<evidence type="ECO:0000256" key="2">
    <source>
        <dbReference type="ARBA" id="ARBA00022840"/>
    </source>
</evidence>
<evidence type="ECO:0000259" key="3">
    <source>
        <dbReference type="Pfam" id="PF13191"/>
    </source>
</evidence>
<dbReference type="SUPFAM" id="SSF52540">
    <property type="entry name" value="P-loop containing nucleoside triphosphate hydrolases"/>
    <property type="match status" value="1"/>
</dbReference>
<dbReference type="InterPro" id="IPR011990">
    <property type="entry name" value="TPR-like_helical_dom_sf"/>
</dbReference>
<evidence type="ECO:0000256" key="1">
    <source>
        <dbReference type="ARBA" id="ARBA00022741"/>
    </source>
</evidence>
<evidence type="ECO:0000313" key="4">
    <source>
        <dbReference type="EMBL" id="GAA1762409.1"/>
    </source>
</evidence>
<dbReference type="EMBL" id="BAAALS010000018">
    <property type="protein sequence ID" value="GAA1762409.1"/>
    <property type="molecule type" value="Genomic_DNA"/>
</dbReference>
<dbReference type="InterPro" id="IPR041664">
    <property type="entry name" value="AAA_16"/>
</dbReference>
<comment type="caution">
    <text evidence="4">The sequence shown here is derived from an EMBL/GenBank/DDBJ whole genome shotgun (WGS) entry which is preliminary data.</text>
</comment>
<dbReference type="PANTHER" id="PTHR16305">
    <property type="entry name" value="TESTICULAR SOLUBLE ADENYLYL CYCLASE"/>
    <property type="match status" value="1"/>
</dbReference>
<reference evidence="5" key="1">
    <citation type="journal article" date="2019" name="Int. J. Syst. Evol. Microbiol.">
        <title>The Global Catalogue of Microorganisms (GCM) 10K type strain sequencing project: providing services to taxonomists for standard genome sequencing and annotation.</title>
        <authorList>
            <consortium name="The Broad Institute Genomics Platform"/>
            <consortium name="The Broad Institute Genome Sequencing Center for Infectious Disease"/>
            <person name="Wu L."/>
            <person name="Ma J."/>
        </authorList>
    </citation>
    <scope>NUCLEOTIDE SEQUENCE [LARGE SCALE GENOMIC DNA]</scope>
    <source>
        <strain evidence="5">JCM 13249</strain>
    </source>
</reference>
<dbReference type="SUPFAM" id="SSF81901">
    <property type="entry name" value="HCP-like"/>
    <property type="match status" value="1"/>
</dbReference>
<sequence>MDELRTYLPTGGSGFSVPSETILDDLVDRLDERTQLLDMVYSAVGLGQPRVVVVRGEAGVGKTRLLQAFLDTAVSQHGDVGLLAGYGQAMLNSAASDSFQAIRECLRSLTRRAETSGRKALLERIVGAFVRHAPDWAESVPMVGGLIAAGMRTGQAVVESGRQRVAMDSRLDQLVRFVESLLEQGPLLLVLDDLHWADTATVDLLVAIGLRVQGPLTLVLAYRADNIVDRATLHPMRRAVYRLARYRTDLVEIDLPPLSREDTATLVRRRIAGPAASGRVAQIVSMSAGNPLFAESLAVLKNEGSTTTPVRITAVLEERLTFLDPTDQRLLETAALIGYSFEVDYLAALARRDVDEVFERLGVLFSEHSLVRPDDARDGRDRYVIAHPLFAEILRQRGAQNGPLWRRQHTKLLDLLKQEQPWDEEMQVRAVDVAVAAGANRDAYQFALVAARAQFRLGAVTKARELAWTAVDHAPDDHLAGQANVQYAECLAAEGNHEAAARACEKAVALVDAQDVYSVQLLWARNLRMKNAWTQCVTILNQLVSSSVGRDETLAEALMLQAEIALCGPVQDTRRCIVLCDQVAEITSNLELKSRAYGHRGLAHLAAYDEPSAEHWLVKAIDIARPLEHPYAEYEAIHWLSKKAMACLELDRAWQLIDQLSNNSDLSGVASENPWHLRDRSRVLGLQGQITQAAHSLSGYLGSVNATAHGRAVTTLACQVHELDTIVARHAGDALIGALREATAATLTREDHADFLRCLDAFASRDDQNPVVFATTVLGIDHAEVVAADAIFRFDVEDLSHLREVVSRGRRFS</sequence>
<dbReference type="Gene3D" id="3.40.50.300">
    <property type="entry name" value="P-loop containing nucleotide triphosphate hydrolases"/>
    <property type="match status" value="1"/>
</dbReference>
<dbReference type="Gene3D" id="1.25.40.10">
    <property type="entry name" value="Tetratricopeptide repeat domain"/>
    <property type="match status" value="1"/>
</dbReference>
<protein>
    <recommendedName>
        <fullName evidence="3">Orc1-like AAA ATPase domain-containing protein</fullName>
    </recommendedName>
</protein>
<dbReference type="Pfam" id="PF13191">
    <property type="entry name" value="AAA_16"/>
    <property type="match status" value="1"/>
</dbReference>
<accession>A0ABP4WV96</accession>
<keyword evidence="5" id="KW-1185">Reference proteome</keyword>
<keyword evidence="2" id="KW-0067">ATP-binding</keyword>
<name>A0ABP4WV96_9ACTN</name>
<feature type="domain" description="Orc1-like AAA ATPase" evidence="3">
    <location>
        <begin position="28"/>
        <end position="213"/>
    </location>
</feature>
<organism evidence="4 5">
    <name type="scientific">Luedemannella helvata</name>
    <dbReference type="NCBI Taxonomy" id="349315"/>
    <lineage>
        <taxon>Bacteria</taxon>
        <taxon>Bacillati</taxon>
        <taxon>Actinomycetota</taxon>
        <taxon>Actinomycetes</taxon>
        <taxon>Micromonosporales</taxon>
        <taxon>Micromonosporaceae</taxon>
        <taxon>Luedemannella</taxon>
    </lineage>
</organism>
<keyword evidence="1" id="KW-0547">Nucleotide-binding</keyword>